<dbReference type="Pfam" id="PF13976">
    <property type="entry name" value="gag_pre-integrs"/>
    <property type="match status" value="1"/>
</dbReference>
<comment type="caution">
    <text evidence="3">The sequence shown here is derived from an EMBL/GenBank/DDBJ whole genome shotgun (WGS) entry which is preliminary data.</text>
</comment>
<dbReference type="PANTHER" id="PTHR42648:SF28">
    <property type="entry name" value="TRANSPOSON-ENCODED PROTEIN WITH RIBONUCLEASE H-LIKE AND RETROVIRUS ZINC FINGER-LIKE DOMAINS"/>
    <property type="match status" value="1"/>
</dbReference>
<dbReference type="Pfam" id="PF00665">
    <property type="entry name" value="rve"/>
    <property type="match status" value="1"/>
</dbReference>
<keyword evidence="1" id="KW-0378">Hydrolase</keyword>
<sequence length="371" mass="41737">MVTDVIAMIAQVTVLGADSDWWVDTGATCYVCSNKEWFTTYTLTSEVVMVSNQAQAEVQEIGTVVLKPTSGKSLTLQDVKHVPAIAKNLISGGLLCNAGLRMDINAGQMVMSIKGTYFGKAFYTEGMFKLQLVNQSHEINAIAHSDYTLELWHNRLGHVYCKTINKMSSLGLISKCGGKVEKCEVCAQTKITRKPFPRVNRSTDLLELVHSDICDFKQFSTKVGIKYFITFIDDFSKYAFVYLLKSKYEAFEKFKEFKAEAERQTGQLKRIRSDQGGEYRSHEFVSFCKEHGIINETTAPYSPQSNGVAERKNKMLTKIINSMLLTAGLPKCYWGEAALTTTFILNRVLYATSGITAYELWFKVRPNLNII</sequence>
<proteinExistence type="predicted"/>
<reference evidence="3" key="1">
    <citation type="journal article" date="2023" name="GigaByte">
        <title>Genome assembly of the bearded iris, Iris pallida Lam.</title>
        <authorList>
            <person name="Bruccoleri R.E."/>
            <person name="Oakeley E.J."/>
            <person name="Faust A.M.E."/>
            <person name="Altorfer M."/>
            <person name="Dessus-Babus S."/>
            <person name="Burckhardt D."/>
            <person name="Oertli M."/>
            <person name="Naumann U."/>
            <person name="Petersen F."/>
            <person name="Wong J."/>
        </authorList>
    </citation>
    <scope>NUCLEOTIDE SEQUENCE</scope>
    <source>
        <strain evidence="3">GSM-AAB239-AS_SAM_17_03QT</strain>
    </source>
</reference>
<dbReference type="GO" id="GO:0008233">
    <property type="term" value="F:peptidase activity"/>
    <property type="evidence" value="ECO:0007669"/>
    <property type="project" value="UniProtKB-KW"/>
</dbReference>
<dbReference type="EMBL" id="JANAVB010027195">
    <property type="protein sequence ID" value="KAJ6818565.1"/>
    <property type="molecule type" value="Genomic_DNA"/>
</dbReference>
<dbReference type="InterPro" id="IPR012337">
    <property type="entry name" value="RNaseH-like_sf"/>
</dbReference>
<feature type="domain" description="Integrase catalytic" evidence="2">
    <location>
        <begin position="193"/>
        <end position="365"/>
    </location>
</feature>
<dbReference type="InterPro" id="IPR054722">
    <property type="entry name" value="PolX-like_BBD"/>
</dbReference>
<dbReference type="Pfam" id="PF22936">
    <property type="entry name" value="Pol_BBD"/>
    <property type="match status" value="1"/>
</dbReference>
<dbReference type="PANTHER" id="PTHR42648">
    <property type="entry name" value="TRANSPOSASE, PUTATIVE-RELATED"/>
    <property type="match status" value="1"/>
</dbReference>
<evidence type="ECO:0000259" key="2">
    <source>
        <dbReference type="PROSITE" id="PS50994"/>
    </source>
</evidence>
<dbReference type="GO" id="GO:0006508">
    <property type="term" value="P:proteolysis"/>
    <property type="evidence" value="ECO:0007669"/>
    <property type="project" value="UniProtKB-KW"/>
</dbReference>
<evidence type="ECO:0000256" key="1">
    <source>
        <dbReference type="ARBA" id="ARBA00022670"/>
    </source>
</evidence>
<gene>
    <name evidence="3" type="ORF">M6B38_406515</name>
</gene>
<dbReference type="Proteomes" id="UP001140949">
    <property type="component" value="Unassembled WGS sequence"/>
</dbReference>
<dbReference type="Gene3D" id="3.30.420.10">
    <property type="entry name" value="Ribonuclease H-like superfamily/Ribonuclease H"/>
    <property type="match status" value="1"/>
</dbReference>
<evidence type="ECO:0000313" key="3">
    <source>
        <dbReference type="EMBL" id="KAJ6818565.1"/>
    </source>
</evidence>
<dbReference type="SUPFAM" id="SSF53098">
    <property type="entry name" value="Ribonuclease H-like"/>
    <property type="match status" value="1"/>
</dbReference>
<evidence type="ECO:0000313" key="4">
    <source>
        <dbReference type="Proteomes" id="UP001140949"/>
    </source>
</evidence>
<accession>A0AAX6FR68</accession>
<organism evidence="3 4">
    <name type="scientific">Iris pallida</name>
    <name type="common">Sweet iris</name>
    <dbReference type="NCBI Taxonomy" id="29817"/>
    <lineage>
        <taxon>Eukaryota</taxon>
        <taxon>Viridiplantae</taxon>
        <taxon>Streptophyta</taxon>
        <taxon>Embryophyta</taxon>
        <taxon>Tracheophyta</taxon>
        <taxon>Spermatophyta</taxon>
        <taxon>Magnoliopsida</taxon>
        <taxon>Liliopsida</taxon>
        <taxon>Asparagales</taxon>
        <taxon>Iridaceae</taxon>
        <taxon>Iridoideae</taxon>
        <taxon>Irideae</taxon>
        <taxon>Iris</taxon>
    </lineage>
</organism>
<dbReference type="InterPro" id="IPR036397">
    <property type="entry name" value="RNaseH_sf"/>
</dbReference>
<dbReference type="PROSITE" id="PS50994">
    <property type="entry name" value="INTEGRASE"/>
    <property type="match status" value="1"/>
</dbReference>
<dbReference type="InterPro" id="IPR039537">
    <property type="entry name" value="Retrotran_Ty1/copia-like"/>
</dbReference>
<dbReference type="GO" id="GO:0015074">
    <property type="term" value="P:DNA integration"/>
    <property type="evidence" value="ECO:0007669"/>
    <property type="project" value="InterPro"/>
</dbReference>
<reference evidence="3" key="2">
    <citation type="submission" date="2023-04" db="EMBL/GenBank/DDBJ databases">
        <authorList>
            <person name="Bruccoleri R.E."/>
            <person name="Oakeley E.J."/>
            <person name="Faust A.-M."/>
            <person name="Dessus-Babus S."/>
            <person name="Altorfer M."/>
            <person name="Burckhardt D."/>
            <person name="Oertli M."/>
            <person name="Naumann U."/>
            <person name="Petersen F."/>
            <person name="Wong J."/>
        </authorList>
    </citation>
    <scope>NUCLEOTIDE SEQUENCE</scope>
    <source>
        <strain evidence="3">GSM-AAB239-AS_SAM_17_03QT</strain>
        <tissue evidence="3">Leaf</tissue>
    </source>
</reference>
<name>A0AAX6FR68_IRIPA</name>
<keyword evidence="1" id="KW-0645">Protease</keyword>
<dbReference type="GO" id="GO:0003676">
    <property type="term" value="F:nucleic acid binding"/>
    <property type="evidence" value="ECO:0007669"/>
    <property type="project" value="InterPro"/>
</dbReference>
<dbReference type="AlphaFoldDB" id="A0AAX6FR68"/>
<dbReference type="InterPro" id="IPR025724">
    <property type="entry name" value="GAG-pre-integrase_dom"/>
</dbReference>
<dbReference type="InterPro" id="IPR001584">
    <property type="entry name" value="Integrase_cat-core"/>
</dbReference>
<keyword evidence="4" id="KW-1185">Reference proteome</keyword>
<protein>
    <recommendedName>
        <fullName evidence="2">Integrase catalytic domain-containing protein</fullName>
    </recommendedName>
</protein>